<sequence>MAEINLSITSSAEDGHYNGTEWQERTGSYTAHHYFEVGEQSGTDTLGGVRFTGITIDQGTTITSATLTGVVYGNSAGGSSKSLQLDVFGDDVDNAPAWSASSHPGSGFTETTASASQTLGSGTRDADDPVAWTVTSIIQELVDRGGWSNGNAVRFKIERNSGSPTYNEIRFYDYDTDTLSSIFTLDIVYSDGGVTGTGAGTLSAIVGSASGTYTPASATGTAAGDLEAVTGSASGTYTSPPITGTGTGVLELITGSASGTGQVVTGSASGTLSLITGYGQAINLDPGWEQIVFSGNTPPVDEKSLAREVLVNYPAIPEVVAGDIFGVESHADITWDTDTQAVIDPNGAHELGYWFIDVSSWTTYQGTITLNLYQGTAVGTLSPVTGAVSGLSKEFVGQGSGTLQTVTGSASGGVGGMFGTGDGVLEAITAVGVGGFTTSSVYGGAAATLEAITSSASGDFGPTGSAAGLLQAVIADASGINTTSVIGVGSGVLSSVTGDAVGTVPLDYVVLSTHKLVVPYEDNLLRVN</sequence>
<name>A0A9E4KBU8_9GAMM</name>
<gene>
    <name evidence="2" type="ORF">JAZ07_05825</name>
</gene>
<proteinExistence type="predicted"/>
<comment type="caution">
    <text evidence="2">The sequence shown here is derived from an EMBL/GenBank/DDBJ whole genome shotgun (WGS) entry which is preliminary data.</text>
</comment>
<protein>
    <submittedName>
        <fullName evidence="2">Uncharacterized protein</fullName>
    </submittedName>
</protein>
<accession>A0A9E4KBU8</accession>
<feature type="region of interest" description="Disordered" evidence="1">
    <location>
        <begin position="99"/>
        <end position="125"/>
    </location>
</feature>
<feature type="compositionally biased region" description="Polar residues" evidence="1">
    <location>
        <begin position="99"/>
        <end position="121"/>
    </location>
</feature>
<dbReference type="AlphaFoldDB" id="A0A9E4KBU8"/>
<evidence type="ECO:0000313" key="2">
    <source>
        <dbReference type="EMBL" id="MCG7945852.1"/>
    </source>
</evidence>
<evidence type="ECO:0000256" key="1">
    <source>
        <dbReference type="SAM" id="MobiDB-lite"/>
    </source>
</evidence>
<reference evidence="2" key="1">
    <citation type="journal article" date="2021" name="Proc. Natl. Acad. Sci. U.S.A.">
        <title>Global biogeography of chemosynthetic symbionts reveals both localized and globally distributed symbiont groups. .</title>
        <authorList>
            <person name="Osvatic J.T."/>
            <person name="Wilkins L.G.E."/>
            <person name="Leibrecht L."/>
            <person name="Leray M."/>
            <person name="Zauner S."/>
            <person name="Polzin J."/>
            <person name="Camacho Y."/>
            <person name="Gros O."/>
            <person name="van Gils J.A."/>
            <person name="Eisen J.A."/>
            <person name="Petersen J.M."/>
            <person name="Yuen B."/>
        </authorList>
    </citation>
    <scope>NUCLEOTIDE SEQUENCE</scope>
    <source>
        <strain evidence="2">MAGclacostrist064TRANS</strain>
    </source>
</reference>
<feature type="region of interest" description="Disordered" evidence="1">
    <location>
        <begin position="1"/>
        <end position="20"/>
    </location>
</feature>
<evidence type="ECO:0000313" key="3">
    <source>
        <dbReference type="Proteomes" id="UP000886667"/>
    </source>
</evidence>
<dbReference type="Proteomes" id="UP000886667">
    <property type="component" value="Unassembled WGS sequence"/>
</dbReference>
<organism evidence="2 3">
    <name type="scientific">Candidatus Thiodiazotropha taylori</name>
    <dbReference type="NCBI Taxonomy" id="2792791"/>
    <lineage>
        <taxon>Bacteria</taxon>
        <taxon>Pseudomonadati</taxon>
        <taxon>Pseudomonadota</taxon>
        <taxon>Gammaproteobacteria</taxon>
        <taxon>Chromatiales</taxon>
        <taxon>Sedimenticolaceae</taxon>
        <taxon>Candidatus Thiodiazotropha</taxon>
    </lineage>
</organism>
<feature type="compositionally biased region" description="Polar residues" evidence="1">
    <location>
        <begin position="1"/>
        <end position="12"/>
    </location>
</feature>
<dbReference type="EMBL" id="JAEPCM010000186">
    <property type="protein sequence ID" value="MCG7945852.1"/>
    <property type="molecule type" value="Genomic_DNA"/>
</dbReference>